<organism evidence="4 5">
    <name type="scientific">Candidatus Blautia stercorigallinarum</name>
    <dbReference type="NCBI Taxonomy" id="2838501"/>
    <lineage>
        <taxon>Bacteria</taxon>
        <taxon>Bacillati</taxon>
        <taxon>Bacillota</taxon>
        <taxon>Clostridia</taxon>
        <taxon>Lachnospirales</taxon>
        <taxon>Lachnospiraceae</taxon>
        <taxon>Blautia</taxon>
    </lineage>
</organism>
<dbReference type="InterPro" id="IPR050922">
    <property type="entry name" value="LytR/CpsA/Psr_CW_biosynth"/>
</dbReference>
<feature type="domain" description="Cell envelope-related transcriptional attenuator" evidence="3">
    <location>
        <begin position="237"/>
        <end position="381"/>
    </location>
</feature>
<dbReference type="NCBIfam" id="TIGR00350">
    <property type="entry name" value="lytR_cpsA_psr"/>
    <property type="match status" value="1"/>
</dbReference>
<dbReference type="InterPro" id="IPR004474">
    <property type="entry name" value="LytR_CpsA_psr"/>
</dbReference>
<dbReference type="Proteomes" id="UP000886814">
    <property type="component" value="Unassembled WGS sequence"/>
</dbReference>
<feature type="transmembrane region" description="Helical" evidence="2">
    <location>
        <begin position="34"/>
        <end position="53"/>
    </location>
</feature>
<keyword evidence="2" id="KW-1133">Transmembrane helix</keyword>
<proteinExistence type="inferred from homology"/>
<feature type="transmembrane region" description="Helical" evidence="2">
    <location>
        <begin position="9"/>
        <end position="28"/>
    </location>
</feature>
<evidence type="ECO:0000256" key="1">
    <source>
        <dbReference type="ARBA" id="ARBA00006068"/>
    </source>
</evidence>
<protein>
    <submittedName>
        <fullName evidence="4">LCP family protein</fullName>
    </submittedName>
</protein>
<keyword evidence="2" id="KW-0472">Membrane</keyword>
<dbReference type="EMBL" id="DXIQ01000032">
    <property type="protein sequence ID" value="HIV38466.1"/>
    <property type="molecule type" value="Genomic_DNA"/>
</dbReference>
<keyword evidence="2" id="KW-0812">Transmembrane</keyword>
<dbReference type="PANTHER" id="PTHR33392:SF6">
    <property type="entry name" value="POLYISOPRENYL-TEICHOIC ACID--PEPTIDOGLYCAN TEICHOIC ACID TRANSFERASE TAGU"/>
    <property type="match status" value="1"/>
</dbReference>
<evidence type="ECO:0000259" key="3">
    <source>
        <dbReference type="Pfam" id="PF03816"/>
    </source>
</evidence>
<evidence type="ECO:0000313" key="5">
    <source>
        <dbReference type="Proteomes" id="UP000886814"/>
    </source>
</evidence>
<dbReference type="Gene3D" id="3.40.190.10">
    <property type="entry name" value="Periplasmic binding protein-like II"/>
    <property type="match status" value="1"/>
</dbReference>
<dbReference type="SUPFAM" id="SSF53850">
    <property type="entry name" value="Periplasmic binding protein-like II"/>
    <property type="match status" value="1"/>
</dbReference>
<evidence type="ECO:0000256" key="2">
    <source>
        <dbReference type="SAM" id="Phobius"/>
    </source>
</evidence>
<sequence>MKSHLAGKIIVFIQILLSAALLFLLKTSGLVPDTYFLILLIILIVMAAFNMFLQFRRTRIFILGIVLSILIIILSGLGIAGVRYAVSFMDRIAGLDYQTYDMVVVVKAEDKASQLQDIANYRFGIQTASDTENTEKMIQDIETNLGRSVKIQEYDNIQEEAQALLSGRVEAAVYNNAFSGILEEYIDGYADQVKEIYRYGVEVPVETESQEPGDTREAFNLYISGIDVNGPISTTSRSDVNIIASVNPQEHRILLTSTPRDYYVTIPGVSGEQRDKLTHAGIYGVDKSMETLENLYDIDISYYVKVNFTSVVEIVDALGGVDVDSPYEFSTSKYHFDQGVNHLDGDMALAFARERYSFTSGDNQRGKNQEILLTALIQKAMSPAILQNMGSLIDTLSSSVETNMSREQMTALISRQLAEGSQWTIESTAAVGAGDTQACYSSGSQPLYVMWPNEDSVENIKGKIEEVMEVRQ</sequence>
<comment type="similarity">
    <text evidence="1">Belongs to the LytR/CpsA/Psr (LCP) family.</text>
</comment>
<accession>A0A9D1PCX1</accession>
<dbReference type="AlphaFoldDB" id="A0A9D1PCX1"/>
<dbReference type="PANTHER" id="PTHR33392">
    <property type="entry name" value="POLYISOPRENYL-TEICHOIC ACID--PEPTIDOGLYCAN TEICHOIC ACID TRANSFERASE TAGU"/>
    <property type="match status" value="1"/>
</dbReference>
<evidence type="ECO:0000313" key="4">
    <source>
        <dbReference type="EMBL" id="HIV38466.1"/>
    </source>
</evidence>
<dbReference type="Pfam" id="PF03816">
    <property type="entry name" value="LytR_cpsA_psr"/>
    <property type="match status" value="1"/>
</dbReference>
<feature type="transmembrane region" description="Helical" evidence="2">
    <location>
        <begin position="60"/>
        <end position="82"/>
    </location>
</feature>
<reference evidence="4" key="1">
    <citation type="journal article" date="2021" name="PeerJ">
        <title>Extensive microbial diversity within the chicken gut microbiome revealed by metagenomics and culture.</title>
        <authorList>
            <person name="Gilroy R."/>
            <person name="Ravi A."/>
            <person name="Getino M."/>
            <person name="Pursley I."/>
            <person name="Horton D.L."/>
            <person name="Alikhan N.F."/>
            <person name="Baker D."/>
            <person name="Gharbi K."/>
            <person name="Hall N."/>
            <person name="Watson M."/>
            <person name="Adriaenssens E.M."/>
            <person name="Foster-Nyarko E."/>
            <person name="Jarju S."/>
            <person name="Secka A."/>
            <person name="Antonio M."/>
            <person name="Oren A."/>
            <person name="Chaudhuri R.R."/>
            <person name="La Ragione R."/>
            <person name="Hildebrand F."/>
            <person name="Pallen M.J."/>
        </authorList>
    </citation>
    <scope>NUCLEOTIDE SEQUENCE</scope>
    <source>
        <strain evidence="4">CHK195-9823</strain>
    </source>
</reference>
<comment type="caution">
    <text evidence="4">The sequence shown here is derived from an EMBL/GenBank/DDBJ whole genome shotgun (WGS) entry which is preliminary data.</text>
</comment>
<dbReference type="Gene3D" id="3.40.630.190">
    <property type="entry name" value="LCP protein"/>
    <property type="match status" value="1"/>
</dbReference>
<reference evidence="4" key="2">
    <citation type="submission" date="2021-04" db="EMBL/GenBank/DDBJ databases">
        <authorList>
            <person name="Gilroy R."/>
        </authorList>
    </citation>
    <scope>NUCLEOTIDE SEQUENCE</scope>
    <source>
        <strain evidence="4">CHK195-9823</strain>
    </source>
</reference>
<name>A0A9D1PCX1_9FIRM</name>
<gene>
    <name evidence="4" type="ORF">H9747_05625</name>
</gene>